<dbReference type="AlphaFoldDB" id="A0A2P6MQY5"/>
<evidence type="ECO:0000313" key="1">
    <source>
        <dbReference type="EMBL" id="PRP74110.1"/>
    </source>
</evidence>
<organism evidence="1 2">
    <name type="scientific">Planoprotostelium fungivorum</name>
    <dbReference type="NCBI Taxonomy" id="1890364"/>
    <lineage>
        <taxon>Eukaryota</taxon>
        <taxon>Amoebozoa</taxon>
        <taxon>Evosea</taxon>
        <taxon>Variosea</taxon>
        <taxon>Cavosteliida</taxon>
        <taxon>Cavosteliaceae</taxon>
        <taxon>Planoprotostelium</taxon>
    </lineage>
</organism>
<dbReference type="Proteomes" id="UP000241769">
    <property type="component" value="Unassembled WGS sequence"/>
</dbReference>
<evidence type="ECO:0000313" key="2">
    <source>
        <dbReference type="Proteomes" id="UP000241769"/>
    </source>
</evidence>
<dbReference type="EMBL" id="MDYQ01000498">
    <property type="protein sequence ID" value="PRP74110.1"/>
    <property type="molecule type" value="Genomic_DNA"/>
</dbReference>
<protein>
    <submittedName>
        <fullName evidence="1">Uncharacterized protein</fullName>
    </submittedName>
</protein>
<reference evidence="1 2" key="1">
    <citation type="journal article" date="2018" name="Genome Biol. Evol.">
        <title>Multiple Roots of Fruiting Body Formation in Amoebozoa.</title>
        <authorList>
            <person name="Hillmann F."/>
            <person name="Forbes G."/>
            <person name="Novohradska S."/>
            <person name="Ferling I."/>
            <person name="Riege K."/>
            <person name="Groth M."/>
            <person name="Westermann M."/>
            <person name="Marz M."/>
            <person name="Spaller T."/>
            <person name="Winckler T."/>
            <person name="Schaap P."/>
            <person name="Glockner G."/>
        </authorList>
    </citation>
    <scope>NUCLEOTIDE SEQUENCE [LARGE SCALE GENOMIC DNA]</scope>
    <source>
        <strain evidence="1 2">Jena</strain>
    </source>
</reference>
<gene>
    <name evidence="1" type="ORF">PROFUN_16399</name>
</gene>
<name>A0A2P6MQY5_9EUKA</name>
<sequence>MHTTLAFADSYAFLSRPYHPVATSNILKKMTDPNLPTMRTRINGLALTLAEKTWAQDKLTANPDLATTWTPETDVSLTAFIKQSAIQSTPPDESQTSQAVAFSREEFDQLKKTVNTQASETTPLSKKISYNTGLLRHPGKRFSARSHVRDILEVSLLLCEEIEKAFDCLEPKVCFVWLNPNIHLVVLNIDALKDTPQRERRDQPGLNTLIKSCCLGRIVLMNNDYM</sequence>
<keyword evidence="2" id="KW-1185">Reference proteome</keyword>
<comment type="caution">
    <text evidence="1">The sequence shown here is derived from an EMBL/GenBank/DDBJ whole genome shotgun (WGS) entry which is preliminary data.</text>
</comment>
<dbReference type="InParanoid" id="A0A2P6MQY5"/>
<accession>A0A2P6MQY5</accession>
<proteinExistence type="predicted"/>